<dbReference type="OrthoDB" id="5398531at2759"/>
<evidence type="ECO:0000313" key="2">
    <source>
        <dbReference type="EMBL" id="KAF4458047.1"/>
    </source>
</evidence>
<proteinExistence type="predicted"/>
<evidence type="ECO:0000313" key="3">
    <source>
        <dbReference type="Proteomes" id="UP000554235"/>
    </source>
</evidence>
<feature type="chain" id="PRO_5034832761" description="Extracellular membrane protein CFEM domain-containing protein" evidence="1">
    <location>
        <begin position="20"/>
        <end position="250"/>
    </location>
</feature>
<reference evidence="2 3" key="1">
    <citation type="submission" date="2020-01" db="EMBL/GenBank/DDBJ databases">
        <title>Identification and distribution of gene clusters putatively required for synthesis of sphingolipid metabolism inhibitors in phylogenetically diverse species of the filamentous fungus Fusarium.</title>
        <authorList>
            <person name="Kim H.-S."/>
            <person name="Busman M."/>
            <person name="Brown D.W."/>
            <person name="Divon H."/>
            <person name="Uhlig S."/>
            <person name="Proctor R.H."/>
        </authorList>
    </citation>
    <scope>NUCLEOTIDE SEQUENCE [LARGE SCALE GENOMIC DNA]</scope>
    <source>
        <strain evidence="2 3">NRRL 20459</strain>
    </source>
</reference>
<dbReference type="PROSITE" id="PS51257">
    <property type="entry name" value="PROKAR_LIPOPROTEIN"/>
    <property type="match status" value="1"/>
</dbReference>
<dbReference type="Proteomes" id="UP000554235">
    <property type="component" value="Unassembled WGS sequence"/>
</dbReference>
<dbReference type="AlphaFoldDB" id="A0A8H4KVI5"/>
<comment type="caution">
    <text evidence="2">The sequence shown here is derived from an EMBL/GenBank/DDBJ whole genome shotgun (WGS) entry which is preliminary data.</text>
</comment>
<keyword evidence="3" id="KW-1185">Reference proteome</keyword>
<dbReference type="EMBL" id="JAADYS010002553">
    <property type="protein sequence ID" value="KAF4458047.1"/>
    <property type="molecule type" value="Genomic_DNA"/>
</dbReference>
<evidence type="ECO:0000256" key="1">
    <source>
        <dbReference type="SAM" id="SignalP"/>
    </source>
</evidence>
<protein>
    <recommendedName>
        <fullName evidence="4">Extracellular membrane protein CFEM domain-containing protein</fullName>
    </recommendedName>
</protein>
<keyword evidence="1" id="KW-0732">Signal</keyword>
<sequence length="250" mass="26738">MIRPIAVLAVLSSISGCYATIKPSHCVGDVTEFPNCDKANSIALKCSNLSKQETIDCFCTQELLDAYVACKGEFRRCTLGNSYDSSVDDEIANWQDACGPYLSDDITTPSAPDPTRTIDRDACEGIAESCAHSSQSVTSCSSAYTKPADITSCRCQESIVSLASVCNIDGANSCVGKAVITSNIWEFRNCEAATDVFQTTDVSQTTEESELITKKPDDSTAQDETATLVFGPTSTVVSTTSSGRMFLQRS</sequence>
<organism evidence="2 3">
    <name type="scientific">Fusarium albosuccineum</name>
    <dbReference type="NCBI Taxonomy" id="1237068"/>
    <lineage>
        <taxon>Eukaryota</taxon>
        <taxon>Fungi</taxon>
        <taxon>Dikarya</taxon>
        <taxon>Ascomycota</taxon>
        <taxon>Pezizomycotina</taxon>
        <taxon>Sordariomycetes</taxon>
        <taxon>Hypocreomycetidae</taxon>
        <taxon>Hypocreales</taxon>
        <taxon>Nectriaceae</taxon>
        <taxon>Fusarium</taxon>
        <taxon>Fusarium decemcellulare species complex</taxon>
    </lineage>
</organism>
<feature type="signal peptide" evidence="1">
    <location>
        <begin position="1"/>
        <end position="19"/>
    </location>
</feature>
<name>A0A8H4KVI5_9HYPO</name>
<accession>A0A8H4KVI5</accession>
<evidence type="ECO:0008006" key="4">
    <source>
        <dbReference type="Google" id="ProtNLM"/>
    </source>
</evidence>
<gene>
    <name evidence="2" type="ORF">FALBO_15088</name>
</gene>